<feature type="compositionally biased region" description="Low complexity" evidence="1">
    <location>
        <begin position="296"/>
        <end position="311"/>
    </location>
</feature>
<comment type="caution">
    <text evidence="2">The sequence shown here is derived from an EMBL/GenBank/DDBJ whole genome shotgun (WGS) entry which is preliminary data.</text>
</comment>
<organism evidence="2 3">
    <name type="scientific">Trichoderma ghanense</name>
    <dbReference type="NCBI Taxonomy" id="65468"/>
    <lineage>
        <taxon>Eukaryota</taxon>
        <taxon>Fungi</taxon>
        <taxon>Dikarya</taxon>
        <taxon>Ascomycota</taxon>
        <taxon>Pezizomycotina</taxon>
        <taxon>Sordariomycetes</taxon>
        <taxon>Hypocreomycetidae</taxon>
        <taxon>Hypocreales</taxon>
        <taxon>Hypocreaceae</taxon>
        <taxon>Trichoderma</taxon>
    </lineage>
</organism>
<evidence type="ECO:0000256" key="1">
    <source>
        <dbReference type="SAM" id="MobiDB-lite"/>
    </source>
</evidence>
<feature type="compositionally biased region" description="Basic and acidic residues" evidence="1">
    <location>
        <begin position="153"/>
        <end position="173"/>
    </location>
</feature>
<feature type="compositionally biased region" description="Polar residues" evidence="1">
    <location>
        <begin position="1"/>
        <end position="15"/>
    </location>
</feature>
<dbReference type="RefSeq" id="XP_073563100.1">
    <property type="nucleotide sequence ID" value="XM_073697690.1"/>
</dbReference>
<keyword evidence="3" id="KW-1185">Reference proteome</keyword>
<reference evidence="2 3" key="1">
    <citation type="submission" date="2018-01" db="EMBL/GenBank/DDBJ databases">
        <title>Genome characterization of the sugarcane-associated fungus Trichoderma ghanense CCMA-1212 and their application in lignocelulose bioconversion.</title>
        <authorList>
            <person name="Steindorff A.S."/>
            <person name="Mendes T.D."/>
            <person name="Vilela E.S.D."/>
            <person name="Rodrigues D.S."/>
            <person name="Formighieri E.F."/>
            <person name="Melo I.S."/>
            <person name="Favaro L.C.L."/>
        </authorList>
    </citation>
    <scope>NUCLEOTIDE SEQUENCE [LARGE SCALE GENOMIC DNA]</scope>
    <source>
        <strain evidence="2 3">CCMA-1212</strain>
    </source>
</reference>
<dbReference type="Proteomes" id="UP001642720">
    <property type="component" value="Unassembled WGS sequence"/>
</dbReference>
<feature type="compositionally biased region" description="Low complexity" evidence="1">
    <location>
        <begin position="377"/>
        <end position="390"/>
    </location>
</feature>
<sequence length="551" mass="58275">MASSSNPFRKSATQHPENRFPPMPSSVDAVQLFSPPTTTFRDENVPPAAAQSPAVDANKAKVVKKVRVLSPPPRTPESPEWTTSYFGSAAAPAYVPEQDPFNNVDNDWDDASAAAVAADSPSQPAAPPVRSPLMAVESQRPVNAVANPFSKKKPQEAADSGDSKEDAREEGEVLKAAQTARRSLNVDSFKRLLMTGAASPPSSPLPTDSFEHEPTDRPRPVSMPPPAREASTTVSAHKEKKAPPPPPSSRHGKVIKPVPAQSATGTESAVTSPKEKPAEPVAHPILPSRPPLSRESSASSGSSASSSSTASVEDEVVQMDTHPPALTASPEHIDTPVSPPASNVKKPVPVPPPRRQPRSDAKTTSPDGQENDPPPRSSMDSISSRSNSVRHSAHAPAPPPPRRTTSGSRHPATPQSSTLIHPPDTDTPRTSSESASRPMAPPPPPTRNASTRRPQSFYGLESSSHRRVVAEIKPRDVVAPPPPPSRIRGSSQSSADGQSARASLDSARKPRSSADEFGDLGDAQYAGQTVDILADLESLQREVDALRGRMS</sequence>
<name>A0ABY2HH21_9HYPO</name>
<feature type="compositionally biased region" description="Low complexity" evidence="1">
    <location>
        <begin position="486"/>
        <end position="503"/>
    </location>
</feature>
<evidence type="ECO:0000313" key="2">
    <source>
        <dbReference type="EMBL" id="TFB06899.1"/>
    </source>
</evidence>
<feature type="region of interest" description="Disordered" evidence="1">
    <location>
        <begin position="112"/>
        <end position="522"/>
    </location>
</feature>
<dbReference type="EMBL" id="PPTA01000001">
    <property type="protein sequence ID" value="TFB06899.1"/>
    <property type="molecule type" value="Genomic_DNA"/>
</dbReference>
<protein>
    <submittedName>
        <fullName evidence="2">Uncharacterized protein</fullName>
    </submittedName>
</protein>
<proteinExistence type="predicted"/>
<evidence type="ECO:0000313" key="3">
    <source>
        <dbReference type="Proteomes" id="UP001642720"/>
    </source>
</evidence>
<feature type="compositionally biased region" description="Polar residues" evidence="1">
    <location>
        <begin position="261"/>
        <end position="271"/>
    </location>
</feature>
<gene>
    <name evidence="2" type="ORF">CCMA1212_000211</name>
</gene>
<feature type="region of interest" description="Disordered" evidence="1">
    <location>
        <begin position="1"/>
        <end position="57"/>
    </location>
</feature>
<feature type="compositionally biased region" description="Low complexity" evidence="1">
    <location>
        <begin position="112"/>
        <end position="123"/>
    </location>
</feature>
<dbReference type="GeneID" id="300572140"/>
<accession>A0ABY2HH21</accession>
<feature type="compositionally biased region" description="Basic and acidic residues" evidence="1">
    <location>
        <begin position="209"/>
        <end position="219"/>
    </location>
</feature>